<dbReference type="SMART" id="SM00100">
    <property type="entry name" value="cNMP"/>
    <property type="match status" value="1"/>
</dbReference>
<reference evidence="3" key="1">
    <citation type="journal article" date="2019" name="Int. J. Syst. Evol. Microbiol.">
        <title>The Global Catalogue of Microorganisms (GCM) 10K type strain sequencing project: providing services to taxonomists for standard genome sequencing and annotation.</title>
        <authorList>
            <consortium name="The Broad Institute Genomics Platform"/>
            <consortium name="The Broad Institute Genome Sequencing Center for Infectious Disease"/>
            <person name="Wu L."/>
            <person name="Ma J."/>
        </authorList>
    </citation>
    <scope>NUCLEOTIDE SEQUENCE [LARGE SCALE GENOMIC DNA]</scope>
    <source>
        <strain evidence="3">JCM 31696</strain>
    </source>
</reference>
<evidence type="ECO:0000259" key="1">
    <source>
        <dbReference type="PROSITE" id="PS50042"/>
    </source>
</evidence>
<comment type="caution">
    <text evidence="2">The sequence shown here is derived from an EMBL/GenBank/DDBJ whole genome shotgun (WGS) entry which is preliminary data.</text>
</comment>
<dbReference type="Proteomes" id="UP001597083">
    <property type="component" value="Unassembled WGS sequence"/>
</dbReference>
<protein>
    <submittedName>
        <fullName evidence="2">Cyclic nucleotide-binding domain-containing protein</fullName>
    </submittedName>
</protein>
<dbReference type="Pfam" id="PF00027">
    <property type="entry name" value="cNMP_binding"/>
    <property type="match status" value="1"/>
</dbReference>
<feature type="domain" description="Cyclic nucleotide-binding" evidence="1">
    <location>
        <begin position="18"/>
        <end position="117"/>
    </location>
</feature>
<dbReference type="CDD" id="cd00038">
    <property type="entry name" value="CAP_ED"/>
    <property type="match status" value="1"/>
</dbReference>
<dbReference type="InterPro" id="IPR018490">
    <property type="entry name" value="cNMP-bd_dom_sf"/>
</dbReference>
<proteinExistence type="predicted"/>
<dbReference type="SUPFAM" id="SSF51206">
    <property type="entry name" value="cAMP-binding domain-like"/>
    <property type="match status" value="1"/>
</dbReference>
<sequence>MSDGDERLAPAELKKLFLFEALNDEQLEWVAGCGKVESYPQGSTVFREGDPATCFYVLLDGTIRLTRQVRGEEVETIRSELRGSYAGATQFVLADRDKKQFYPHSVYAITDARLLLLPSPQLGERFRTWFPMATHLLEGMFLGQRNSMLVVEQRERLLALGTLASGLTHELNNPA</sequence>
<dbReference type="InterPro" id="IPR014710">
    <property type="entry name" value="RmlC-like_jellyroll"/>
</dbReference>
<feature type="non-terminal residue" evidence="2">
    <location>
        <position position="175"/>
    </location>
</feature>
<evidence type="ECO:0000313" key="2">
    <source>
        <dbReference type="EMBL" id="MFD0853355.1"/>
    </source>
</evidence>
<dbReference type="Gene3D" id="2.60.120.10">
    <property type="entry name" value="Jelly Rolls"/>
    <property type="match status" value="1"/>
</dbReference>
<dbReference type="InterPro" id="IPR000595">
    <property type="entry name" value="cNMP-bd_dom"/>
</dbReference>
<gene>
    <name evidence="2" type="ORF">ACFQ07_14030</name>
</gene>
<evidence type="ECO:0000313" key="3">
    <source>
        <dbReference type="Proteomes" id="UP001597083"/>
    </source>
</evidence>
<name>A0ABW3CFV3_9ACTN</name>
<dbReference type="EMBL" id="JBHTIR010002097">
    <property type="protein sequence ID" value="MFD0853355.1"/>
    <property type="molecule type" value="Genomic_DNA"/>
</dbReference>
<accession>A0ABW3CFV3</accession>
<keyword evidence="3" id="KW-1185">Reference proteome</keyword>
<dbReference type="PROSITE" id="PS50042">
    <property type="entry name" value="CNMP_BINDING_3"/>
    <property type="match status" value="1"/>
</dbReference>
<organism evidence="2 3">
    <name type="scientific">Actinomadura adrarensis</name>
    <dbReference type="NCBI Taxonomy" id="1819600"/>
    <lineage>
        <taxon>Bacteria</taxon>
        <taxon>Bacillati</taxon>
        <taxon>Actinomycetota</taxon>
        <taxon>Actinomycetes</taxon>
        <taxon>Streptosporangiales</taxon>
        <taxon>Thermomonosporaceae</taxon>
        <taxon>Actinomadura</taxon>
    </lineage>
</organism>